<evidence type="ECO:0000313" key="3">
    <source>
        <dbReference type="EMBL" id="MBJ7593277.1"/>
    </source>
</evidence>
<dbReference type="PANTHER" id="PTHR33371">
    <property type="entry name" value="INTERMEMBRANE PHOSPHOLIPID TRANSPORT SYSTEM BINDING PROTEIN MLAD-RELATED"/>
    <property type="match status" value="1"/>
</dbReference>
<dbReference type="EMBL" id="JAEKNS010000004">
    <property type="protein sequence ID" value="MBJ7593277.1"/>
    <property type="molecule type" value="Genomic_DNA"/>
</dbReference>
<dbReference type="InterPro" id="IPR052336">
    <property type="entry name" value="MlaD_Phospholipid_Transporter"/>
</dbReference>
<evidence type="ECO:0000256" key="1">
    <source>
        <dbReference type="SAM" id="MobiDB-lite"/>
    </source>
</evidence>
<dbReference type="Proteomes" id="UP000606991">
    <property type="component" value="Unassembled WGS sequence"/>
</dbReference>
<accession>A0A934JQM9</accession>
<reference evidence="4" key="2">
    <citation type="submission" date="2018-05" db="EMBL/GenBank/DDBJ databases">
        <authorList>
            <person name="Ferrari B."/>
        </authorList>
    </citation>
    <scope>NUCLEOTIDE SEQUENCE</scope>
    <source>
        <strain evidence="4">RRmetagenome_bin12</strain>
    </source>
</reference>
<gene>
    <name evidence="4" type="ORF">DLM65_03440</name>
    <name evidence="3" type="ORF">JF886_00205</name>
</gene>
<dbReference type="Pfam" id="PF02470">
    <property type="entry name" value="MlaD"/>
    <property type="match status" value="1"/>
</dbReference>
<evidence type="ECO:0000313" key="4">
    <source>
        <dbReference type="EMBL" id="PZR82659.1"/>
    </source>
</evidence>
<evidence type="ECO:0000313" key="6">
    <source>
        <dbReference type="Proteomes" id="UP000606991"/>
    </source>
</evidence>
<protein>
    <submittedName>
        <fullName evidence="3">MCE family protein</fullName>
    </submittedName>
</protein>
<evidence type="ECO:0000313" key="5">
    <source>
        <dbReference type="Proteomes" id="UP000248724"/>
    </source>
</evidence>
<proteinExistence type="predicted"/>
<feature type="region of interest" description="Disordered" evidence="1">
    <location>
        <begin position="338"/>
        <end position="359"/>
    </location>
</feature>
<dbReference type="PANTHER" id="PTHR33371:SF4">
    <property type="entry name" value="INTERMEMBRANE PHOSPHOLIPID TRANSPORT SYSTEM BINDING PROTEIN MLAD"/>
    <property type="match status" value="1"/>
</dbReference>
<dbReference type="EMBL" id="QHBU01000062">
    <property type="protein sequence ID" value="PZR82659.1"/>
    <property type="molecule type" value="Genomic_DNA"/>
</dbReference>
<feature type="domain" description="Mce/MlaD" evidence="2">
    <location>
        <begin position="37"/>
        <end position="114"/>
    </location>
</feature>
<feature type="compositionally biased region" description="Low complexity" evidence="1">
    <location>
        <begin position="344"/>
        <end position="359"/>
    </location>
</feature>
<reference evidence="3 6" key="3">
    <citation type="submission" date="2020-10" db="EMBL/GenBank/DDBJ databases">
        <title>Ca. Dormibacterota MAGs.</title>
        <authorList>
            <person name="Montgomery K."/>
        </authorList>
    </citation>
    <scope>NUCLEOTIDE SEQUENCE [LARGE SCALE GENOMIC DNA]</scope>
    <source>
        <strain evidence="3">SC8812_S17_18</strain>
    </source>
</reference>
<name>A0A2W5ZB65_9BACT</name>
<organism evidence="4 5">
    <name type="scientific">Candidatus Aeolococcus gillhamiae</name>
    <dbReference type="NCBI Taxonomy" id="3127015"/>
    <lineage>
        <taxon>Bacteria</taxon>
        <taxon>Bacillati</taxon>
        <taxon>Candidatus Dormiibacterota</taxon>
        <taxon>Candidatus Dormibacteria</taxon>
        <taxon>Candidatus Aeolococcales</taxon>
        <taxon>Candidatus Aeolococcaceae</taxon>
        <taxon>Candidatus Aeolococcus</taxon>
    </lineage>
</organism>
<accession>A0A2W5ZB65</accession>
<reference evidence="4 5" key="1">
    <citation type="journal article" date="2017" name="Nature">
        <title>Atmospheric trace gases support primary production in Antarctic desert surface soil.</title>
        <authorList>
            <person name="Ji M."/>
            <person name="Greening C."/>
            <person name="Vanwonterghem I."/>
            <person name="Carere C.R."/>
            <person name="Bay S.K."/>
            <person name="Steen J.A."/>
            <person name="Montgomery K."/>
            <person name="Lines T."/>
            <person name="Beardall J."/>
            <person name="van Dorst J."/>
            <person name="Snape I."/>
            <person name="Stott M.B."/>
            <person name="Hugenholtz P."/>
            <person name="Ferrari B.C."/>
        </authorList>
    </citation>
    <scope>NUCLEOTIDE SEQUENCE [LARGE SCALE GENOMIC DNA]</scope>
    <source>
        <strain evidence="4">RRmetagenome_bin12</strain>
    </source>
</reference>
<sequence length="359" mass="38598">MRSRWNLPIWLLYAGFCLLVLGFIVRGLEFGVPWSHPYQVTAAFSDAGSILANNEVFMNGTKVGYVKAVSVSGGQAKVQMILDNKSGVPLHPDATAQVRKKNLLGETYIDLTRGTGPGQIQSGGVIPVEHTVPITEIDQVLAIFDPATVQRVRLLINALGEGTTNNGDRMNSSASSLNTLVTVLNGPAVELSARKQQVTDIVLELQKFYDVLAKQREQVRQEFGTWAAVMGQLAAQEQSIGGTLQQADTLLQNLDLLVTGEGGNLRATLTQLPGTLTQLNSFLDQSTGILGNLVHYRTAIHDVFPHLGSSFFDTDPNNNNQHFWSVFSVNCASNCTSTASQTTPNSSAPNASWAAAMGG</sequence>
<evidence type="ECO:0000259" key="2">
    <source>
        <dbReference type="Pfam" id="PF02470"/>
    </source>
</evidence>
<comment type="caution">
    <text evidence="4">The sequence shown here is derived from an EMBL/GenBank/DDBJ whole genome shotgun (WGS) entry which is preliminary data.</text>
</comment>
<dbReference type="Proteomes" id="UP000248724">
    <property type="component" value="Unassembled WGS sequence"/>
</dbReference>
<dbReference type="RefSeq" id="WP_337308400.1">
    <property type="nucleotide sequence ID" value="NZ_JAEKNS010000004.1"/>
</dbReference>
<dbReference type="AlphaFoldDB" id="A0A2W5ZB65"/>
<dbReference type="InterPro" id="IPR003399">
    <property type="entry name" value="Mce/MlaD"/>
</dbReference>